<reference evidence="2 3" key="1">
    <citation type="submission" date="2018-06" db="EMBL/GenBank/DDBJ databases">
        <title>Actinomadura craniellae sp. nov. isolated from marine sponge Craniella sp.</title>
        <authorList>
            <person name="Li L."/>
            <person name="Xu Q.H."/>
            <person name="Lin H.W."/>
            <person name="Lu Y.H."/>
        </authorList>
    </citation>
    <scope>NUCLEOTIDE SEQUENCE [LARGE SCALE GENOMIC DNA]</scope>
    <source>
        <strain evidence="2 3">LHW63021</strain>
    </source>
</reference>
<evidence type="ECO:0008006" key="4">
    <source>
        <dbReference type="Google" id="ProtNLM"/>
    </source>
</evidence>
<evidence type="ECO:0000313" key="2">
    <source>
        <dbReference type="EMBL" id="RAY16020.1"/>
    </source>
</evidence>
<keyword evidence="1" id="KW-1133">Transmembrane helix</keyword>
<organism evidence="2 3">
    <name type="scientific">Actinomadura craniellae</name>
    <dbReference type="NCBI Taxonomy" id="2231787"/>
    <lineage>
        <taxon>Bacteria</taxon>
        <taxon>Bacillati</taxon>
        <taxon>Actinomycetota</taxon>
        <taxon>Actinomycetes</taxon>
        <taxon>Streptosporangiales</taxon>
        <taxon>Thermomonosporaceae</taxon>
        <taxon>Actinomadura</taxon>
    </lineage>
</organism>
<name>A0A365HA58_9ACTN</name>
<sequence>MFSLAGLSFGSALGFAGAFGGFQAFVLVLLLGVVGLLAGRALTGELDLGELLGTVVTRRKSP</sequence>
<feature type="transmembrane region" description="Helical" evidence="1">
    <location>
        <begin position="12"/>
        <end position="38"/>
    </location>
</feature>
<keyword evidence="1" id="KW-0472">Membrane</keyword>
<gene>
    <name evidence="2" type="ORF">DPM19_08620</name>
</gene>
<dbReference type="AlphaFoldDB" id="A0A365HA58"/>
<dbReference type="Proteomes" id="UP000251891">
    <property type="component" value="Unassembled WGS sequence"/>
</dbReference>
<comment type="caution">
    <text evidence="2">The sequence shown here is derived from an EMBL/GenBank/DDBJ whole genome shotgun (WGS) entry which is preliminary data.</text>
</comment>
<protein>
    <recommendedName>
        <fullName evidence="4">DUF2273 domain-containing protein</fullName>
    </recommendedName>
</protein>
<keyword evidence="3" id="KW-1185">Reference proteome</keyword>
<dbReference type="EMBL" id="QLYX01000003">
    <property type="protein sequence ID" value="RAY16020.1"/>
    <property type="molecule type" value="Genomic_DNA"/>
</dbReference>
<proteinExistence type="predicted"/>
<keyword evidence="1" id="KW-0812">Transmembrane</keyword>
<accession>A0A365HA58</accession>
<evidence type="ECO:0000313" key="3">
    <source>
        <dbReference type="Proteomes" id="UP000251891"/>
    </source>
</evidence>
<evidence type="ECO:0000256" key="1">
    <source>
        <dbReference type="SAM" id="Phobius"/>
    </source>
</evidence>